<sequence>MASMEEVKRRFVNEIKLRAYDDKYIDRNEEKEILQTAIQMGVNIDSARAALAQVCDENDYILESRLIQQIKDQLQAAMGDDGRIDRKEFDMIVNTAKNAVKGRKNERELQRMVITVMEDTGQTQVKRGWFSDWYSSLKRELGMA</sequence>
<name>A0A7V8VCP6_9BACT</name>
<dbReference type="Proteomes" id="UP000542342">
    <property type="component" value="Unassembled WGS sequence"/>
</dbReference>
<gene>
    <name evidence="1" type="ORF">H0921_05720</name>
</gene>
<dbReference type="RefSeq" id="WP_194537059.1">
    <property type="nucleotide sequence ID" value="NZ_JACEFB010000002.1"/>
</dbReference>
<organism evidence="1 2">
    <name type="scientific">Thermogemmata fonticola</name>
    <dbReference type="NCBI Taxonomy" id="2755323"/>
    <lineage>
        <taxon>Bacteria</taxon>
        <taxon>Pseudomonadati</taxon>
        <taxon>Planctomycetota</taxon>
        <taxon>Planctomycetia</taxon>
        <taxon>Gemmatales</taxon>
        <taxon>Gemmataceae</taxon>
        <taxon>Thermogemmata</taxon>
    </lineage>
</organism>
<reference evidence="1 2" key="1">
    <citation type="submission" date="2020-07" db="EMBL/GenBank/DDBJ databases">
        <title>Thermogemmata thermophila gen. nov., sp. nov., a novel moderate thermophilic planctomycete from a Kamchatka hot spring.</title>
        <authorList>
            <person name="Elcheninov A.G."/>
            <person name="Podosokorskaya O.A."/>
            <person name="Kovaleva O.L."/>
            <person name="Novikov A."/>
            <person name="Bonch-Osmolovskaya E.A."/>
            <person name="Toshchakov S.V."/>
            <person name="Kublanov I.V."/>
        </authorList>
    </citation>
    <scope>NUCLEOTIDE SEQUENCE [LARGE SCALE GENOMIC DNA]</scope>
    <source>
        <strain evidence="1 2">2918</strain>
    </source>
</reference>
<dbReference type="EMBL" id="JACEFB010000002">
    <property type="protein sequence ID" value="MBA2225658.1"/>
    <property type="molecule type" value="Genomic_DNA"/>
</dbReference>
<keyword evidence="2" id="KW-1185">Reference proteome</keyword>
<protein>
    <submittedName>
        <fullName evidence="1">Uncharacterized protein</fullName>
    </submittedName>
</protein>
<dbReference type="AlphaFoldDB" id="A0A7V8VCP6"/>
<comment type="caution">
    <text evidence="1">The sequence shown here is derived from an EMBL/GenBank/DDBJ whole genome shotgun (WGS) entry which is preliminary data.</text>
</comment>
<accession>A0A7V8VCP6</accession>
<proteinExistence type="predicted"/>
<evidence type="ECO:0000313" key="2">
    <source>
        <dbReference type="Proteomes" id="UP000542342"/>
    </source>
</evidence>
<evidence type="ECO:0000313" key="1">
    <source>
        <dbReference type="EMBL" id="MBA2225658.1"/>
    </source>
</evidence>